<dbReference type="PANTHER" id="PTHR34846">
    <property type="entry name" value="4-CARBOXYMUCONOLACTONE DECARBOXYLASE FAMILY PROTEIN (AFU_ORTHOLOGUE AFUA_6G11590)"/>
    <property type="match status" value="1"/>
</dbReference>
<dbReference type="RefSeq" id="WP_263748237.1">
    <property type="nucleotide sequence ID" value="NZ_JAOWRF010000342.1"/>
</dbReference>
<name>A0ABT3B5D9_9CYAN</name>
<evidence type="ECO:0000259" key="1">
    <source>
        <dbReference type="Pfam" id="PF02627"/>
    </source>
</evidence>
<organism evidence="2 3">
    <name type="scientific">Plectonema radiosum NIES-515</name>
    <dbReference type="NCBI Taxonomy" id="2986073"/>
    <lineage>
        <taxon>Bacteria</taxon>
        <taxon>Bacillati</taxon>
        <taxon>Cyanobacteriota</taxon>
        <taxon>Cyanophyceae</taxon>
        <taxon>Oscillatoriophycideae</taxon>
        <taxon>Oscillatoriales</taxon>
        <taxon>Microcoleaceae</taxon>
        <taxon>Plectonema</taxon>
    </lineage>
</organism>
<dbReference type="SUPFAM" id="SSF69118">
    <property type="entry name" value="AhpD-like"/>
    <property type="match status" value="1"/>
</dbReference>
<keyword evidence="3" id="KW-1185">Reference proteome</keyword>
<dbReference type="Pfam" id="PF02627">
    <property type="entry name" value="CMD"/>
    <property type="match status" value="1"/>
</dbReference>
<evidence type="ECO:0000313" key="2">
    <source>
        <dbReference type="EMBL" id="MCV3216581.1"/>
    </source>
</evidence>
<feature type="domain" description="Carboxymuconolactone decarboxylase-like" evidence="1">
    <location>
        <begin position="41"/>
        <end position="102"/>
    </location>
</feature>
<dbReference type="InterPro" id="IPR029032">
    <property type="entry name" value="AhpD-like"/>
</dbReference>
<protein>
    <submittedName>
        <fullName evidence="2">Carboxymuconolactone decarboxylase family protein</fullName>
    </submittedName>
</protein>
<dbReference type="EMBL" id="JAOWRF010000342">
    <property type="protein sequence ID" value="MCV3216581.1"/>
    <property type="molecule type" value="Genomic_DNA"/>
</dbReference>
<accession>A0ABT3B5D9</accession>
<reference evidence="2 3" key="1">
    <citation type="submission" date="2022-10" db="EMBL/GenBank/DDBJ databases">
        <title>Identification of biosynthetic pathway for the production of the potent trypsin inhibitor radiosumin.</title>
        <authorList>
            <person name="Fewer D.P."/>
            <person name="Delbaje E."/>
            <person name="Ouyang X."/>
            <person name="Agostino P.D."/>
            <person name="Wahlsten M."/>
            <person name="Jokela J."/>
            <person name="Permi P."/>
            <person name="Haapaniemi E."/>
            <person name="Koistinen H."/>
        </authorList>
    </citation>
    <scope>NUCLEOTIDE SEQUENCE [LARGE SCALE GENOMIC DNA]</scope>
    <source>
        <strain evidence="2 3">NIES-515</strain>
    </source>
</reference>
<evidence type="ECO:0000313" key="3">
    <source>
        <dbReference type="Proteomes" id="UP001526143"/>
    </source>
</evidence>
<dbReference type="Gene3D" id="1.20.1290.10">
    <property type="entry name" value="AhpD-like"/>
    <property type="match status" value="1"/>
</dbReference>
<dbReference type="Proteomes" id="UP001526143">
    <property type="component" value="Unassembled WGS sequence"/>
</dbReference>
<dbReference type="InterPro" id="IPR003779">
    <property type="entry name" value="CMD-like"/>
</dbReference>
<gene>
    <name evidence="2" type="ORF">OGM63_24250</name>
</gene>
<dbReference type="PANTHER" id="PTHR34846:SF5">
    <property type="entry name" value="CARBOXYMUCONOLACTONE DECARBOXYLASE-LIKE DOMAIN-CONTAINING PROTEIN"/>
    <property type="match status" value="1"/>
</dbReference>
<sequence>MAAIKLLEKHEVDNEAATILEMVERDYGLVPNILKAIANCPELLTSFVPFWAKLYISPSVGPRYRALAALGTAKAHDCKYCVSHMSASALKVGLTQLEINAIGLPSSNEILNEKEQLIVEYAFVLTKDSGGVTDELLGKLKENFNDAELVNLTLLIGLYNLTGRFLKALRIDIEETMTIESGIESFTSV</sequence>
<comment type="caution">
    <text evidence="2">The sequence shown here is derived from an EMBL/GenBank/DDBJ whole genome shotgun (WGS) entry which is preliminary data.</text>
</comment>
<proteinExistence type="predicted"/>